<dbReference type="CDD" id="cd07583">
    <property type="entry name" value="nitrilase_5"/>
    <property type="match status" value="1"/>
</dbReference>
<dbReference type="InterPro" id="IPR001110">
    <property type="entry name" value="UPF0012_CS"/>
</dbReference>
<accession>A0ABP6ZFF0</accession>
<keyword evidence="3" id="KW-0378">Hydrolase</keyword>
<dbReference type="GO" id="GO:0016787">
    <property type="term" value="F:hydrolase activity"/>
    <property type="evidence" value="ECO:0007669"/>
    <property type="project" value="UniProtKB-KW"/>
</dbReference>
<dbReference type="SUPFAM" id="SSF56317">
    <property type="entry name" value="Carbon-nitrogen hydrolase"/>
    <property type="match status" value="1"/>
</dbReference>
<name>A0ABP6ZFF0_9ACTN</name>
<dbReference type="RefSeq" id="WP_231483754.1">
    <property type="nucleotide sequence ID" value="NZ_BAAAZO010000003.1"/>
</dbReference>
<gene>
    <name evidence="3" type="ORF">GCM10022223_24960</name>
</gene>
<dbReference type="EMBL" id="BAAAZO010000003">
    <property type="protein sequence ID" value="GAA3607967.1"/>
    <property type="molecule type" value="Genomic_DNA"/>
</dbReference>
<keyword evidence="4" id="KW-1185">Reference proteome</keyword>
<sequence>MRVHVLQLAYGDDEPVAERVRRAAALVAGQSGADLVVLPELWAPTGFGYRGWAQAAESLRGPTVTAICEAAQQVGAYVHAGSIIESATEDEDQGPQGRGRWNTSVLIGPDGLPMVSYRKVHRFGFAAGEPDLIEAGTELVTAGLSVADGHVTAGLATCYDLRFPELFRGLTDQGAELFIVPAAWPAARVEHWRLLGRARAVENQAVVIQCNTAGTHAGTRMGGHSQVVAATGEVLAEAGDDETVLVADIDLAAAAEYRESFPVLADRRL</sequence>
<evidence type="ECO:0000313" key="4">
    <source>
        <dbReference type="Proteomes" id="UP001501074"/>
    </source>
</evidence>
<dbReference type="InterPro" id="IPR003010">
    <property type="entry name" value="C-N_Hydrolase"/>
</dbReference>
<dbReference type="PROSITE" id="PS50263">
    <property type="entry name" value="CN_HYDROLASE"/>
    <property type="match status" value="1"/>
</dbReference>
<protein>
    <submittedName>
        <fullName evidence="3">Carbon-nitrogen family hydrolase</fullName>
    </submittedName>
</protein>
<dbReference type="PROSITE" id="PS01227">
    <property type="entry name" value="UPF0012"/>
    <property type="match status" value="1"/>
</dbReference>
<dbReference type="Gene3D" id="3.60.110.10">
    <property type="entry name" value="Carbon-nitrogen hydrolase"/>
    <property type="match status" value="1"/>
</dbReference>
<evidence type="ECO:0000313" key="3">
    <source>
        <dbReference type="EMBL" id="GAA3607967.1"/>
    </source>
</evidence>
<comment type="similarity">
    <text evidence="1">Belongs to the carbon-nitrogen hydrolase superfamily. NIT1/NIT2 family.</text>
</comment>
<evidence type="ECO:0000256" key="1">
    <source>
        <dbReference type="ARBA" id="ARBA00010613"/>
    </source>
</evidence>
<dbReference type="PANTHER" id="PTHR23088:SF27">
    <property type="entry name" value="DEAMINATED GLUTATHIONE AMIDASE"/>
    <property type="match status" value="1"/>
</dbReference>
<reference evidence="4" key="1">
    <citation type="journal article" date="2019" name="Int. J. Syst. Evol. Microbiol.">
        <title>The Global Catalogue of Microorganisms (GCM) 10K type strain sequencing project: providing services to taxonomists for standard genome sequencing and annotation.</title>
        <authorList>
            <consortium name="The Broad Institute Genomics Platform"/>
            <consortium name="The Broad Institute Genome Sequencing Center for Infectious Disease"/>
            <person name="Wu L."/>
            <person name="Ma J."/>
        </authorList>
    </citation>
    <scope>NUCLEOTIDE SEQUENCE [LARGE SCALE GENOMIC DNA]</scope>
    <source>
        <strain evidence="4">JCM 16902</strain>
    </source>
</reference>
<dbReference type="InterPro" id="IPR036526">
    <property type="entry name" value="C-N_Hydrolase_sf"/>
</dbReference>
<dbReference type="PANTHER" id="PTHR23088">
    <property type="entry name" value="NITRILASE-RELATED"/>
    <property type="match status" value="1"/>
</dbReference>
<evidence type="ECO:0000259" key="2">
    <source>
        <dbReference type="PROSITE" id="PS50263"/>
    </source>
</evidence>
<dbReference type="Pfam" id="PF00795">
    <property type="entry name" value="CN_hydrolase"/>
    <property type="match status" value="1"/>
</dbReference>
<dbReference type="Proteomes" id="UP001501074">
    <property type="component" value="Unassembled WGS sequence"/>
</dbReference>
<feature type="domain" description="CN hydrolase" evidence="2">
    <location>
        <begin position="1"/>
        <end position="251"/>
    </location>
</feature>
<proteinExistence type="inferred from homology"/>
<organism evidence="3 4">
    <name type="scientific">Kineosporia mesophila</name>
    <dbReference type="NCBI Taxonomy" id="566012"/>
    <lineage>
        <taxon>Bacteria</taxon>
        <taxon>Bacillati</taxon>
        <taxon>Actinomycetota</taxon>
        <taxon>Actinomycetes</taxon>
        <taxon>Kineosporiales</taxon>
        <taxon>Kineosporiaceae</taxon>
        <taxon>Kineosporia</taxon>
    </lineage>
</organism>
<comment type="caution">
    <text evidence="3">The sequence shown here is derived from an EMBL/GenBank/DDBJ whole genome shotgun (WGS) entry which is preliminary data.</text>
</comment>